<proteinExistence type="predicted"/>
<dbReference type="EMBL" id="JAJNUD010000015">
    <property type="protein sequence ID" value="MCD5518234.1"/>
    <property type="molecule type" value="Genomic_DNA"/>
</dbReference>
<comment type="caution">
    <text evidence="4">The sequence shown here is derived from an EMBL/GenBank/DDBJ whole genome shotgun (WGS) entry which is preliminary data.</text>
</comment>
<evidence type="ECO:0000256" key="1">
    <source>
        <dbReference type="ARBA" id="ARBA00022676"/>
    </source>
</evidence>
<dbReference type="AlphaFoldDB" id="A0ABD4SCM0"/>
<evidence type="ECO:0000256" key="2">
    <source>
        <dbReference type="ARBA" id="ARBA00022679"/>
    </source>
</evidence>
<dbReference type="GO" id="GO:0016757">
    <property type="term" value="F:glycosyltransferase activity"/>
    <property type="evidence" value="ECO:0007669"/>
    <property type="project" value="UniProtKB-KW"/>
</dbReference>
<reference evidence="4 5" key="1">
    <citation type="submission" date="2021-12" db="EMBL/GenBank/DDBJ databases">
        <title>Antimicrobial susceptibility of Lactobacillus delbrueckii subsp. lactis obtained from milk products and other habitats.</title>
        <authorList>
            <person name="Shani N."/>
        </authorList>
    </citation>
    <scope>NUCLEOTIDE SEQUENCE [LARGE SCALE GENOMIC DNA]</scope>
    <source>
        <strain evidence="4 5">CIRM BIA 266</strain>
    </source>
</reference>
<dbReference type="Proteomes" id="UP001320314">
    <property type="component" value="Unassembled WGS sequence"/>
</dbReference>
<gene>
    <name evidence="4" type="ORF">LOB39_06625</name>
</gene>
<keyword evidence="1" id="KW-0328">Glycosyltransferase</keyword>
<protein>
    <submittedName>
        <fullName evidence="4">Glycosyltransferase family 2 protein</fullName>
    </submittedName>
</protein>
<dbReference type="RefSeq" id="WP_231523589.1">
    <property type="nucleotide sequence ID" value="NZ_JAJNUD010000015.1"/>
</dbReference>
<keyword evidence="2" id="KW-0808">Transferase</keyword>
<dbReference type="Pfam" id="PF00535">
    <property type="entry name" value="Glycos_transf_2"/>
    <property type="match status" value="1"/>
</dbReference>
<dbReference type="SUPFAM" id="SSF53448">
    <property type="entry name" value="Nucleotide-diphospho-sugar transferases"/>
    <property type="match status" value="1"/>
</dbReference>
<evidence type="ECO:0000259" key="3">
    <source>
        <dbReference type="Pfam" id="PF00535"/>
    </source>
</evidence>
<organism evidence="4 5">
    <name type="scientific">Lactobacillus delbrueckii subsp. allosunkii</name>
    <dbReference type="NCBI Taxonomy" id="1050107"/>
    <lineage>
        <taxon>Bacteria</taxon>
        <taxon>Bacillati</taxon>
        <taxon>Bacillota</taxon>
        <taxon>Bacilli</taxon>
        <taxon>Lactobacillales</taxon>
        <taxon>Lactobacillaceae</taxon>
        <taxon>Lactobacillus</taxon>
    </lineage>
</organism>
<dbReference type="InterPro" id="IPR029044">
    <property type="entry name" value="Nucleotide-diphossugar_trans"/>
</dbReference>
<dbReference type="PANTHER" id="PTHR22916:SF51">
    <property type="entry name" value="GLYCOSYLTRANSFERASE EPSH-RELATED"/>
    <property type="match status" value="1"/>
</dbReference>
<feature type="domain" description="Glycosyltransferase 2-like" evidence="3">
    <location>
        <begin position="58"/>
        <end position="185"/>
    </location>
</feature>
<dbReference type="CDD" id="cd00761">
    <property type="entry name" value="Glyco_tranf_GTA_type"/>
    <property type="match status" value="1"/>
</dbReference>
<accession>A0ABD4SCM0</accession>
<dbReference type="InterPro" id="IPR001173">
    <property type="entry name" value="Glyco_trans_2-like"/>
</dbReference>
<evidence type="ECO:0000313" key="5">
    <source>
        <dbReference type="Proteomes" id="UP001320314"/>
    </source>
</evidence>
<sequence length="352" mass="40547">MYIKTTIKHIIGMGAPLIRVRSKMSHTVAENLLAAYSPDPNTTCVAHNKIDKKYDLHIIVACYNVEDFIVECLNSIMNQDTKYSYIVTAVNDGSTDRTGEILNKYSNDYPDKLEVITQENKGLSGARNSALRRIKGRYVTFVDSDDVLTPNAVESLMNHAEDITQGSYYNFRVGSQGDVKRQVVLTTQLSGFPWGKVFKAEVLEKFKFPEGYWFEDTPISCIMYGMGYRMNTIQDIVYGYRLNPNGISATAGHSKRSVESWYITKKCYEEYPDFGVDYDQRAYNYLLNQCIMNERRTQHQPKKIREAIFTLECELMMKYFANFSTQDSNLRRIESALKKKEFVSFELLVRAE</sequence>
<dbReference type="Gene3D" id="3.90.550.10">
    <property type="entry name" value="Spore Coat Polysaccharide Biosynthesis Protein SpsA, Chain A"/>
    <property type="match status" value="1"/>
</dbReference>
<dbReference type="PANTHER" id="PTHR22916">
    <property type="entry name" value="GLYCOSYLTRANSFERASE"/>
    <property type="match status" value="1"/>
</dbReference>
<evidence type="ECO:0000313" key="4">
    <source>
        <dbReference type="EMBL" id="MCD5518234.1"/>
    </source>
</evidence>
<name>A0ABD4SCM0_9LACO</name>